<evidence type="ECO:0000313" key="1">
    <source>
        <dbReference type="EMBL" id="QSI77219.1"/>
    </source>
</evidence>
<dbReference type="EMBL" id="CP071060">
    <property type="protein sequence ID" value="QSI77219.1"/>
    <property type="molecule type" value="Genomic_DNA"/>
</dbReference>
<protein>
    <submittedName>
        <fullName evidence="1">Uncharacterized protein</fullName>
    </submittedName>
</protein>
<proteinExistence type="predicted"/>
<dbReference type="RefSeq" id="WP_206254732.1">
    <property type="nucleotide sequence ID" value="NZ_CP071060.1"/>
</dbReference>
<dbReference type="Proteomes" id="UP000663570">
    <property type="component" value="Chromosome"/>
</dbReference>
<name>A0ABX7M730_9RHOO</name>
<keyword evidence="2" id="KW-1185">Reference proteome</keyword>
<reference evidence="1 2" key="1">
    <citation type="submission" date="2021-02" db="EMBL/GenBank/DDBJ databases">
        <title>Niveibacterium changnyeongensis HC41.</title>
        <authorList>
            <person name="Kang M."/>
        </authorList>
    </citation>
    <scope>NUCLEOTIDE SEQUENCE [LARGE SCALE GENOMIC DNA]</scope>
    <source>
        <strain evidence="1 2">HC41</strain>
    </source>
</reference>
<evidence type="ECO:0000313" key="2">
    <source>
        <dbReference type="Proteomes" id="UP000663570"/>
    </source>
</evidence>
<sequence>MAIATENRPDFSSPEACLAWLASLNPTNLHETHDALAAMLGNLQERPPLPAQHLQVLEAARSAVEFVQTELARRYAARPLPPVSQEDETLRIVVELWQQMLRGYTLIAQRSALDPAFIDRRPMLAQRRIHYHGSLILEYFRARREVPPGMWAELHRLYGAAEDWNVATVRVGEPLNETWRAQSCAEAYIAILLVDAANPYGRTPREFTWILRWAQRFAPHCTIHTDVAVEEKSAYAIDLSQDFGLRPIAVANPGKTLRRVDSQRLAAHIQAVVAQFKRGASPASLGLGEDCVQPACARLLVSLYRPWGLAAAGRRFARKTTHGAIQIATDLPSIGYFVAGRPFEQPSEVRAGTFRDMMSVYTIGEQVESADRTEGELYARAAQLGLVLEHWEIADQSLQGFRIARHTSGSRVDHRQLVALRPADGENFLLAEISWLMYRSNGQLLAGVSLMAGVPVMAGARIRNANGAGLRENYHQAFILPAVPALKSESSLVLPAGWYQADRLIDVHAEKPFTARIIKLITRGTTFDRVSFERLPG</sequence>
<accession>A0ABX7M730</accession>
<gene>
    <name evidence="1" type="ORF">JY500_00775</name>
</gene>
<organism evidence="1 2">
    <name type="scientific">Niveibacterium microcysteis</name>
    <dbReference type="NCBI Taxonomy" id="2811415"/>
    <lineage>
        <taxon>Bacteria</taxon>
        <taxon>Pseudomonadati</taxon>
        <taxon>Pseudomonadota</taxon>
        <taxon>Betaproteobacteria</taxon>
        <taxon>Rhodocyclales</taxon>
        <taxon>Rhodocyclaceae</taxon>
        <taxon>Niveibacterium</taxon>
    </lineage>
</organism>